<sequence>MLPVRTTSIYNPVFLFVRIAYSGSKCESCTLYFQTGCDYLVDKELSKRCSVCIRFKKGRCHSEFAIPFQYESLER</sequence>
<proteinExistence type="predicted"/>
<dbReference type="Proteomes" id="UP000008177">
    <property type="component" value="Unplaced contigs"/>
</dbReference>
<gene>
    <name evidence="1" type="ORF">BofuT4_P087460.1</name>
</gene>
<dbReference type="EMBL" id="FQ790328">
    <property type="protein sequence ID" value="CCD50683.1"/>
    <property type="molecule type" value="Genomic_DNA"/>
</dbReference>
<protein>
    <submittedName>
        <fullName evidence="1">Uncharacterized protein</fullName>
    </submittedName>
</protein>
<organism evidence="1 2">
    <name type="scientific">Botryotinia fuckeliana (strain T4)</name>
    <name type="common">Noble rot fungus</name>
    <name type="synonym">Botrytis cinerea</name>
    <dbReference type="NCBI Taxonomy" id="999810"/>
    <lineage>
        <taxon>Eukaryota</taxon>
        <taxon>Fungi</taxon>
        <taxon>Dikarya</taxon>
        <taxon>Ascomycota</taxon>
        <taxon>Pezizomycotina</taxon>
        <taxon>Leotiomycetes</taxon>
        <taxon>Helotiales</taxon>
        <taxon>Sclerotiniaceae</taxon>
        <taxon>Botrytis</taxon>
    </lineage>
</organism>
<evidence type="ECO:0000313" key="1">
    <source>
        <dbReference type="EMBL" id="CCD50683.1"/>
    </source>
</evidence>
<dbReference type="HOGENOM" id="CLU_2670790_0_0_1"/>
<name>G2YFY5_BOTF4</name>
<evidence type="ECO:0000313" key="2">
    <source>
        <dbReference type="Proteomes" id="UP000008177"/>
    </source>
</evidence>
<accession>G2YFY5</accession>
<reference evidence="2" key="1">
    <citation type="journal article" date="2011" name="PLoS Genet.">
        <title>Genomic analysis of the necrotrophic fungal pathogens Sclerotinia sclerotiorum and Botrytis cinerea.</title>
        <authorList>
            <person name="Amselem J."/>
            <person name="Cuomo C.A."/>
            <person name="van Kan J.A."/>
            <person name="Viaud M."/>
            <person name="Benito E.P."/>
            <person name="Couloux A."/>
            <person name="Coutinho P.M."/>
            <person name="de Vries R.P."/>
            <person name="Dyer P.S."/>
            <person name="Fillinger S."/>
            <person name="Fournier E."/>
            <person name="Gout L."/>
            <person name="Hahn M."/>
            <person name="Kohn L."/>
            <person name="Lapalu N."/>
            <person name="Plummer K.M."/>
            <person name="Pradier J.M."/>
            <person name="Quevillon E."/>
            <person name="Sharon A."/>
            <person name="Simon A."/>
            <person name="ten Have A."/>
            <person name="Tudzynski B."/>
            <person name="Tudzynski P."/>
            <person name="Wincker P."/>
            <person name="Andrew M."/>
            <person name="Anthouard V."/>
            <person name="Beever R.E."/>
            <person name="Beffa R."/>
            <person name="Benoit I."/>
            <person name="Bouzid O."/>
            <person name="Brault B."/>
            <person name="Chen Z."/>
            <person name="Choquer M."/>
            <person name="Collemare J."/>
            <person name="Cotton P."/>
            <person name="Danchin E.G."/>
            <person name="Da Silva C."/>
            <person name="Gautier A."/>
            <person name="Giraud C."/>
            <person name="Giraud T."/>
            <person name="Gonzalez C."/>
            <person name="Grossetete S."/>
            <person name="Guldener U."/>
            <person name="Henrissat B."/>
            <person name="Howlett B.J."/>
            <person name="Kodira C."/>
            <person name="Kretschmer M."/>
            <person name="Lappartient A."/>
            <person name="Leroch M."/>
            <person name="Levis C."/>
            <person name="Mauceli E."/>
            <person name="Neuveglise C."/>
            <person name="Oeser B."/>
            <person name="Pearson M."/>
            <person name="Poulain J."/>
            <person name="Poussereau N."/>
            <person name="Quesneville H."/>
            <person name="Rascle C."/>
            <person name="Schumacher J."/>
            <person name="Segurens B."/>
            <person name="Sexton A."/>
            <person name="Silva E."/>
            <person name="Sirven C."/>
            <person name="Soanes D.M."/>
            <person name="Talbot N.J."/>
            <person name="Templeton M."/>
            <person name="Yandava C."/>
            <person name="Yarden O."/>
            <person name="Zeng Q."/>
            <person name="Rollins J.A."/>
            <person name="Lebrun M.H."/>
            <person name="Dickman M."/>
        </authorList>
    </citation>
    <scope>NUCLEOTIDE SEQUENCE [LARGE SCALE GENOMIC DNA]</scope>
    <source>
        <strain evidence="2">T4</strain>
    </source>
</reference>
<dbReference type="InParanoid" id="G2YFY5"/>
<dbReference type="AlphaFoldDB" id="G2YFY5"/>